<dbReference type="Proteomes" id="UP001434883">
    <property type="component" value="Unassembled WGS sequence"/>
</dbReference>
<keyword evidence="1" id="KW-0472">Membrane</keyword>
<keyword evidence="1" id="KW-1133">Transmembrane helix</keyword>
<evidence type="ECO:0000256" key="1">
    <source>
        <dbReference type="SAM" id="Phobius"/>
    </source>
</evidence>
<organism evidence="2 3">
    <name type="scientific">Xenoophorus captivus</name>
    <dbReference type="NCBI Taxonomy" id="1517983"/>
    <lineage>
        <taxon>Eukaryota</taxon>
        <taxon>Metazoa</taxon>
        <taxon>Chordata</taxon>
        <taxon>Craniata</taxon>
        <taxon>Vertebrata</taxon>
        <taxon>Euteleostomi</taxon>
        <taxon>Actinopterygii</taxon>
        <taxon>Neopterygii</taxon>
        <taxon>Teleostei</taxon>
        <taxon>Neoteleostei</taxon>
        <taxon>Acanthomorphata</taxon>
        <taxon>Ovalentaria</taxon>
        <taxon>Atherinomorphae</taxon>
        <taxon>Cyprinodontiformes</taxon>
        <taxon>Goodeidae</taxon>
        <taxon>Xenoophorus</taxon>
    </lineage>
</organism>
<name>A0ABV0S279_9TELE</name>
<evidence type="ECO:0000313" key="2">
    <source>
        <dbReference type="EMBL" id="MEQ2214654.1"/>
    </source>
</evidence>
<gene>
    <name evidence="2" type="ORF">XENOCAPTIV_015362</name>
</gene>
<keyword evidence="3" id="KW-1185">Reference proteome</keyword>
<feature type="non-terminal residue" evidence="2">
    <location>
        <position position="1"/>
    </location>
</feature>
<reference evidence="2 3" key="1">
    <citation type="submission" date="2021-06" db="EMBL/GenBank/DDBJ databases">
        <authorList>
            <person name="Palmer J.M."/>
        </authorList>
    </citation>
    <scope>NUCLEOTIDE SEQUENCE [LARGE SCALE GENOMIC DNA]</scope>
    <source>
        <strain evidence="2 3">XC_2019</strain>
        <tissue evidence="2">Muscle</tissue>
    </source>
</reference>
<accession>A0ABV0S279</accession>
<sequence length="122" mass="13936">VIYDEKVLWWETIILISMYGIYIIIMMFNRRLCCLVERHCSVDGQPCLSSLRRTTAVGNVGDGENDMVPLKPGAAARVCTRACSHQHQKLPSVPEQRSEDPVTQFKLPIKDFCFPVDLKRLK</sequence>
<keyword evidence="1" id="KW-0812">Transmembrane</keyword>
<comment type="caution">
    <text evidence="2">The sequence shown here is derived from an EMBL/GenBank/DDBJ whole genome shotgun (WGS) entry which is preliminary data.</text>
</comment>
<protein>
    <submittedName>
        <fullName evidence="2">Uncharacterized protein</fullName>
    </submittedName>
</protein>
<proteinExistence type="predicted"/>
<dbReference type="EMBL" id="JAHRIN010067536">
    <property type="protein sequence ID" value="MEQ2214654.1"/>
    <property type="molecule type" value="Genomic_DNA"/>
</dbReference>
<feature type="transmembrane region" description="Helical" evidence="1">
    <location>
        <begin position="7"/>
        <end position="28"/>
    </location>
</feature>
<evidence type="ECO:0000313" key="3">
    <source>
        <dbReference type="Proteomes" id="UP001434883"/>
    </source>
</evidence>